<keyword evidence="2" id="KW-0472">Membrane</keyword>
<feature type="transmembrane region" description="Helical" evidence="2">
    <location>
        <begin position="139"/>
        <end position="160"/>
    </location>
</feature>
<proteinExistence type="predicted"/>
<dbReference type="Proteomes" id="UP000038045">
    <property type="component" value="Unplaced"/>
</dbReference>
<dbReference type="WBParaSite" id="PTRK_0001598710.1">
    <property type="protein sequence ID" value="PTRK_0001598710.1"/>
    <property type="gene ID" value="PTRK_0001598710"/>
</dbReference>
<feature type="transmembrane region" description="Helical" evidence="2">
    <location>
        <begin position="316"/>
        <end position="343"/>
    </location>
</feature>
<evidence type="ECO:0000313" key="3">
    <source>
        <dbReference type="Proteomes" id="UP000038045"/>
    </source>
</evidence>
<keyword evidence="2" id="KW-1133">Transmembrane helix</keyword>
<feature type="compositionally biased region" description="Basic and acidic residues" evidence="1">
    <location>
        <begin position="12"/>
        <end position="22"/>
    </location>
</feature>
<feature type="region of interest" description="Disordered" evidence="1">
    <location>
        <begin position="1"/>
        <end position="22"/>
    </location>
</feature>
<evidence type="ECO:0000313" key="4">
    <source>
        <dbReference type="WBParaSite" id="PTRK_0001598710.1"/>
    </source>
</evidence>
<keyword evidence="2" id="KW-0812">Transmembrane</keyword>
<evidence type="ECO:0000256" key="1">
    <source>
        <dbReference type="SAM" id="MobiDB-lite"/>
    </source>
</evidence>
<feature type="transmembrane region" description="Helical" evidence="2">
    <location>
        <begin position="355"/>
        <end position="376"/>
    </location>
</feature>
<feature type="transmembrane region" description="Helical" evidence="2">
    <location>
        <begin position="279"/>
        <end position="304"/>
    </location>
</feature>
<dbReference type="AlphaFoldDB" id="A0A0N5A2X7"/>
<protein>
    <submittedName>
        <fullName evidence="4">TRP domain-containing protein</fullName>
    </submittedName>
</protein>
<name>A0A0N5A2X7_PARTI</name>
<keyword evidence="3" id="KW-1185">Reference proteome</keyword>
<evidence type="ECO:0000256" key="2">
    <source>
        <dbReference type="SAM" id="Phobius"/>
    </source>
</evidence>
<accession>A0A0N5A2X7</accession>
<organism evidence="3 4">
    <name type="scientific">Parastrongyloides trichosuri</name>
    <name type="common">Possum-specific nematode worm</name>
    <dbReference type="NCBI Taxonomy" id="131310"/>
    <lineage>
        <taxon>Eukaryota</taxon>
        <taxon>Metazoa</taxon>
        <taxon>Ecdysozoa</taxon>
        <taxon>Nematoda</taxon>
        <taxon>Chromadorea</taxon>
        <taxon>Rhabditida</taxon>
        <taxon>Tylenchina</taxon>
        <taxon>Panagrolaimomorpha</taxon>
        <taxon>Strongyloidoidea</taxon>
        <taxon>Strongyloididae</taxon>
        <taxon>Parastrongyloides</taxon>
    </lineage>
</organism>
<sequence>MGDIYENLDSPPLKEKTVREADAPAPVSVLIQGPVKDGAPVSVHVQPKDQVTVPIQPPVPAPIPVQQSVMAPTQQHTNIPTPSQFAAPQPGVSQMKTIKKPLNAPLPGKKVIAQPPSLDQLPSRQVSSWKDMFIKRLPLILYLGFLLLVAFISFILGYLYLPYLEEHSLLCGFYVLEKHNDGLKSVQTQEKKDTILKNYGLMALAYGEGSHKGSHINKVEQIFKEYRRDVDNKYQKICRKHEAKYGKILTVLKDPVFDADEWQPNELTIFSWMAPQSSLLHFMVTFLDICSLVFVGILIFVILLRLRYSQNVRKTVNQVFVTLASFCLVLQVLSIATMLIHFISYDGPSNGIVLAYFALSTIGGILVTLIISLLVYTQS</sequence>
<reference evidence="4" key="1">
    <citation type="submission" date="2017-02" db="UniProtKB">
        <authorList>
            <consortium name="WormBaseParasite"/>
        </authorList>
    </citation>
    <scope>IDENTIFICATION</scope>
</reference>